<name>A0A2P2MVT2_RHIMU</name>
<feature type="transmembrane region" description="Helical" evidence="1">
    <location>
        <begin position="7"/>
        <end position="24"/>
    </location>
</feature>
<accession>A0A2P2MVT2</accession>
<dbReference type="AlphaFoldDB" id="A0A2P2MVT2"/>
<keyword evidence="1" id="KW-0812">Transmembrane</keyword>
<organism evidence="2">
    <name type="scientific">Rhizophora mucronata</name>
    <name type="common">Asiatic mangrove</name>
    <dbReference type="NCBI Taxonomy" id="61149"/>
    <lineage>
        <taxon>Eukaryota</taxon>
        <taxon>Viridiplantae</taxon>
        <taxon>Streptophyta</taxon>
        <taxon>Embryophyta</taxon>
        <taxon>Tracheophyta</taxon>
        <taxon>Spermatophyta</taxon>
        <taxon>Magnoliopsida</taxon>
        <taxon>eudicotyledons</taxon>
        <taxon>Gunneridae</taxon>
        <taxon>Pentapetalae</taxon>
        <taxon>rosids</taxon>
        <taxon>fabids</taxon>
        <taxon>Malpighiales</taxon>
        <taxon>Rhizophoraceae</taxon>
        <taxon>Rhizophora</taxon>
    </lineage>
</organism>
<dbReference type="EMBL" id="GGEC01053849">
    <property type="protein sequence ID" value="MBX34333.1"/>
    <property type="molecule type" value="Transcribed_RNA"/>
</dbReference>
<evidence type="ECO:0000313" key="2">
    <source>
        <dbReference type="EMBL" id="MBX34333.1"/>
    </source>
</evidence>
<reference evidence="2" key="1">
    <citation type="submission" date="2018-02" db="EMBL/GenBank/DDBJ databases">
        <title>Rhizophora mucronata_Transcriptome.</title>
        <authorList>
            <person name="Meera S.P."/>
            <person name="Sreeshan A."/>
            <person name="Augustine A."/>
        </authorList>
    </citation>
    <scope>NUCLEOTIDE SEQUENCE</scope>
    <source>
        <tissue evidence="2">Leaf</tissue>
    </source>
</reference>
<keyword evidence="1" id="KW-0472">Membrane</keyword>
<sequence length="28" mass="3330">MQAVRKFCLFAYLLPEYLGFRVMFGSEL</sequence>
<proteinExistence type="predicted"/>
<protein>
    <submittedName>
        <fullName evidence="2">Biotin synthase family protein</fullName>
    </submittedName>
</protein>
<keyword evidence="1" id="KW-1133">Transmembrane helix</keyword>
<evidence type="ECO:0000256" key="1">
    <source>
        <dbReference type="SAM" id="Phobius"/>
    </source>
</evidence>